<protein>
    <submittedName>
        <fullName evidence="2">Uncharacterized protein</fullName>
    </submittedName>
</protein>
<comment type="caution">
    <text evidence="2">The sequence shown here is derived from an EMBL/GenBank/DDBJ whole genome shotgun (WGS) entry which is preliminary data.</text>
</comment>
<organism evidence="2 3">
    <name type="scientific">Streblomastix strix</name>
    <dbReference type="NCBI Taxonomy" id="222440"/>
    <lineage>
        <taxon>Eukaryota</taxon>
        <taxon>Metamonada</taxon>
        <taxon>Preaxostyla</taxon>
        <taxon>Oxymonadida</taxon>
        <taxon>Streblomastigidae</taxon>
        <taxon>Streblomastix</taxon>
    </lineage>
</organism>
<feature type="non-terminal residue" evidence="2">
    <location>
        <position position="1"/>
    </location>
</feature>
<feature type="region of interest" description="Disordered" evidence="1">
    <location>
        <begin position="1"/>
        <end position="27"/>
    </location>
</feature>
<gene>
    <name evidence="2" type="ORF">EZS28_049876</name>
</gene>
<dbReference type="EMBL" id="SNRW01036039">
    <property type="protein sequence ID" value="KAA6354597.1"/>
    <property type="molecule type" value="Genomic_DNA"/>
</dbReference>
<name>A0A5J4T8L6_9EUKA</name>
<proteinExistence type="predicted"/>
<sequence length="61" mass="6349">CNRASNIGAIEGQQSIFTPPSSSTNNPQSFVIAVSSQAGDNTRGLQISADENTLTLNGRVL</sequence>
<evidence type="ECO:0000313" key="2">
    <source>
        <dbReference type="EMBL" id="KAA6354597.1"/>
    </source>
</evidence>
<feature type="compositionally biased region" description="Low complexity" evidence="1">
    <location>
        <begin position="18"/>
        <end position="27"/>
    </location>
</feature>
<reference evidence="2 3" key="1">
    <citation type="submission" date="2019-03" db="EMBL/GenBank/DDBJ databases">
        <title>Single cell metagenomics reveals metabolic interactions within the superorganism composed of flagellate Streblomastix strix and complex community of Bacteroidetes bacteria on its surface.</title>
        <authorList>
            <person name="Treitli S.C."/>
            <person name="Kolisko M."/>
            <person name="Husnik F."/>
            <person name="Keeling P."/>
            <person name="Hampl V."/>
        </authorList>
    </citation>
    <scope>NUCLEOTIDE SEQUENCE [LARGE SCALE GENOMIC DNA]</scope>
    <source>
        <strain evidence="2">ST1C</strain>
    </source>
</reference>
<accession>A0A5J4T8L6</accession>
<dbReference type="Proteomes" id="UP000324800">
    <property type="component" value="Unassembled WGS sequence"/>
</dbReference>
<evidence type="ECO:0000313" key="3">
    <source>
        <dbReference type="Proteomes" id="UP000324800"/>
    </source>
</evidence>
<evidence type="ECO:0000256" key="1">
    <source>
        <dbReference type="SAM" id="MobiDB-lite"/>
    </source>
</evidence>
<dbReference type="AlphaFoldDB" id="A0A5J4T8L6"/>